<comment type="similarity">
    <text evidence="1">Belongs to the sulfatase family.</text>
</comment>
<proteinExistence type="inferred from homology"/>
<dbReference type="InterPro" id="IPR017850">
    <property type="entry name" value="Alkaline_phosphatase_core_sf"/>
</dbReference>
<evidence type="ECO:0000256" key="2">
    <source>
        <dbReference type="ARBA" id="ARBA00022729"/>
    </source>
</evidence>
<organism evidence="6 7">
    <name type="scientific">Novipirellula rosea</name>
    <dbReference type="NCBI Taxonomy" id="1031540"/>
    <lineage>
        <taxon>Bacteria</taxon>
        <taxon>Pseudomonadati</taxon>
        <taxon>Planctomycetota</taxon>
        <taxon>Planctomycetia</taxon>
        <taxon>Pirellulales</taxon>
        <taxon>Pirellulaceae</taxon>
        <taxon>Novipirellula</taxon>
    </lineage>
</organism>
<reference evidence="7" key="1">
    <citation type="journal article" date="2019" name="Int. J. Syst. Evol. Microbiol.">
        <title>The Global Catalogue of Microorganisms (GCM) 10K type strain sequencing project: providing services to taxonomists for standard genome sequencing and annotation.</title>
        <authorList>
            <consortium name="The Broad Institute Genomics Platform"/>
            <consortium name="The Broad Institute Genome Sequencing Center for Infectious Disease"/>
            <person name="Wu L."/>
            <person name="Ma J."/>
        </authorList>
    </citation>
    <scope>NUCLEOTIDE SEQUENCE [LARGE SCALE GENOMIC DNA]</scope>
    <source>
        <strain evidence="7">JCM 17759</strain>
    </source>
</reference>
<evidence type="ECO:0000256" key="4">
    <source>
        <dbReference type="ARBA" id="ARBA00023180"/>
    </source>
</evidence>
<dbReference type="InterPro" id="IPR024607">
    <property type="entry name" value="Sulfatase_CS"/>
</dbReference>
<evidence type="ECO:0000259" key="5">
    <source>
        <dbReference type="Pfam" id="PF00884"/>
    </source>
</evidence>
<dbReference type="SUPFAM" id="SSF53649">
    <property type="entry name" value="Alkaline phosphatase-like"/>
    <property type="match status" value="1"/>
</dbReference>
<dbReference type="EMBL" id="BAABGA010000058">
    <property type="protein sequence ID" value="GAA4461934.1"/>
    <property type="molecule type" value="Genomic_DNA"/>
</dbReference>
<keyword evidence="2" id="KW-0732">Signal</keyword>
<evidence type="ECO:0000313" key="7">
    <source>
        <dbReference type="Proteomes" id="UP001500840"/>
    </source>
</evidence>
<keyword evidence="7" id="KW-1185">Reference proteome</keyword>
<accession>A0ABP8N8W5</accession>
<keyword evidence="4" id="KW-0325">Glycoprotein</keyword>
<gene>
    <name evidence="6" type="ORF">GCM10023156_45130</name>
</gene>
<evidence type="ECO:0000256" key="1">
    <source>
        <dbReference type="ARBA" id="ARBA00008779"/>
    </source>
</evidence>
<feature type="domain" description="Sulfatase N-terminal" evidence="5">
    <location>
        <begin position="23"/>
        <end position="361"/>
    </location>
</feature>
<name>A0ABP8N8W5_9BACT</name>
<dbReference type="Gene3D" id="3.40.720.10">
    <property type="entry name" value="Alkaline Phosphatase, subunit A"/>
    <property type="match status" value="1"/>
</dbReference>
<comment type="caution">
    <text evidence="6">The sequence shown here is derived from an EMBL/GenBank/DDBJ whole genome shotgun (WGS) entry which is preliminary data.</text>
</comment>
<dbReference type="InterPro" id="IPR000917">
    <property type="entry name" value="Sulfatase_N"/>
</dbReference>
<dbReference type="Pfam" id="PF00884">
    <property type="entry name" value="Sulfatase"/>
    <property type="match status" value="1"/>
</dbReference>
<dbReference type="PANTHER" id="PTHR43108">
    <property type="entry name" value="N-ACETYLGLUCOSAMINE-6-SULFATASE FAMILY MEMBER"/>
    <property type="match status" value="1"/>
</dbReference>
<dbReference type="RefSeq" id="WP_345325717.1">
    <property type="nucleotide sequence ID" value="NZ_BAABGA010000058.1"/>
</dbReference>
<dbReference type="PROSITE" id="PS00523">
    <property type="entry name" value="SULFATASE_1"/>
    <property type="match status" value="1"/>
</dbReference>
<protein>
    <submittedName>
        <fullName evidence="6">Sulfatase</fullName>
    </submittedName>
</protein>
<evidence type="ECO:0000313" key="6">
    <source>
        <dbReference type="EMBL" id="GAA4461934.1"/>
    </source>
</evidence>
<dbReference type="PANTHER" id="PTHR43108:SF8">
    <property type="entry name" value="SD21168P"/>
    <property type="match status" value="1"/>
</dbReference>
<dbReference type="Proteomes" id="UP001500840">
    <property type="component" value="Unassembled WGS sequence"/>
</dbReference>
<sequence>MNLRALVVCFFVIHTNICLAEIRNVVFILSDDHRYDFMGFMDEAPDFLETPNLDRMAAGGVHVRNAFVTTSLCSPSRASILTGRYMHAHRVVDNQRPVPEGTRFFPEYLQDAGVKTAFVGKWHMGHDSDERRPGFDHWVSFKGQGEYFDPELNINGDRRHFKGYNADILTDQAIGWIDSQSSDEQSKPFFLYLSYKAVHYPFKPAPRHLGRYAESKIEYPETMANSEENYQTQSRWIRDRRYSIHGIDHMETGAFDNDPVPSFDALYRDYCETVHSVDENIGRVLDKLKAAGQLDSTLVLYMGDNGFALGEHGFYDKRDAFEESIRVPMLAYAPTNLPAGKTIDPMIQNIDVASTVLDAMKVAIPADAKVDGKSFLPLLRGESVAWRDHILYEYHWEWNFPATPTLFAIRDERFKYVYYHGVWDQNGFYDLQTDPHERHNLIEVPGYREQIERMSRQMFDELSAMGGLNVPVRPPQGERLGSRKLPR</sequence>
<evidence type="ECO:0000256" key="3">
    <source>
        <dbReference type="ARBA" id="ARBA00022801"/>
    </source>
</evidence>
<dbReference type="CDD" id="cd16031">
    <property type="entry name" value="G6S_like"/>
    <property type="match status" value="1"/>
</dbReference>
<keyword evidence="3" id="KW-0378">Hydrolase</keyword>
<dbReference type="PROSITE" id="PS00149">
    <property type="entry name" value="SULFATASE_2"/>
    <property type="match status" value="1"/>
</dbReference>